<dbReference type="InterPro" id="IPR036396">
    <property type="entry name" value="Cyt_P450_sf"/>
</dbReference>
<dbReference type="OrthoDB" id="1470350at2759"/>
<dbReference type="SUPFAM" id="SSF48264">
    <property type="entry name" value="Cytochrome P450"/>
    <property type="match status" value="1"/>
</dbReference>
<dbReference type="Pfam" id="PF00067">
    <property type="entry name" value="p450"/>
    <property type="match status" value="1"/>
</dbReference>
<dbReference type="GO" id="GO:0016705">
    <property type="term" value="F:oxidoreductase activity, acting on paired donors, with incorporation or reduction of molecular oxygen"/>
    <property type="evidence" value="ECO:0007669"/>
    <property type="project" value="InterPro"/>
</dbReference>
<evidence type="ECO:0000256" key="2">
    <source>
        <dbReference type="ARBA" id="ARBA00023002"/>
    </source>
</evidence>
<dbReference type="PRINTS" id="PR00385">
    <property type="entry name" value="P450"/>
</dbReference>
<dbReference type="GO" id="GO:0004497">
    <property type="term" value="F:monooxygenase activity"/>
    <property type="evidence" value="ECO:0007669"/>
    <property type="project" value="UniProtKB-KW"/>
</dbReference>
<dbReference type="InterPro" id="IPR001128">
    <property type="entry name" value="Cyt_P450"/>
</dbReference>
<keyword evidence="2" id="KW-0560">Oxidoreductase</keyword>
<dbReference type="AlphaFoldDB" id="A0A5N6ZW05"/>
<dbReference type="Proteomes" id="UP000326268">
    <property type="component" value="Unassembled WGS sequence"/>
</dbReference>
<evidence type="ECO:0000256" key="4">
    <source>
        <dbReference type="PIRSR" id="PIRSR602401-1"/>
    </source>
</evidence>
<dbReference type="GeneID" id="43657459"/>
<reference evidence="5 6" key="1">
    <citation type="submission" date="2019-04" db="EMBL/GenBank/DDBJ databases">
        <title>Friends and foes A comparative genomics studyof 23 Aspergillus species from section Flavi.</title>
        <authorList>
            <consortium name="DOE Joint Genome Institute"/>
            <person name="Kjaerbolling I."/>
            <person name="Vesth T."/>
            <person name="Frisvad J.C."/>
            <person name="Nybo J.L."/>
            <person name="Theobald S."/>
            <person name="Kildgaard S."/>
            <person name="Isbrandt T."/>
            <person name="Kuo A."/>
            <person name="Sato A."/>
            <person name="Lyhne E.K."/>
            <person name="Kogle M.E."/>
            <person name="Wiebenga A."/>
            <person name="Kun R.S."/>
            <person name="Lubbers R.J."/>
            <person name="Makela M.R."/>
            <person name="Barry K."/>
            <person name="Chovatia M."/>
            <person name="Clum A."/>
            <person name="Daum C."/>
            <person name="Haridas S."/>
            <person name="He G."/>
            <person name="LaButti K."/>
            <person name="Lipzen A."/>
            <person name="Mondo S."/>
            <person name="Riley R."/>
            <person name="Salamov A."/>
            <person name="Simmons B.A."/>
            <person name="Magnuson J.K."/>
            <person name="Henrissat B."/>
            <person name="Mortensen U.H."/>
            <person name="Larsen T.O."/>
            <person name="Devries R.P."/>
            <person name="Grigoriev I.V."/>
            <person name="Machida M."/>
            <person name="Baker S.E."/>
            <person name="Andersen M.R."/>
        </authorList>
    </citation>
    <scope>NUCLEOTIDE SEQUENCE [LARGE SCALE GENOMIC DNA]</scope>
    <source>
        <strain evidence="5 6">CBS 763.97</strain>
    </source>
</reference>
<dbReference type="PANTHER" id="PTHR24305:SF166">
    <property type="entry name" value="CYTOCHROME P450 12A4, MITOCHONDRIAL-RELATED"/>
    <property type="match status" value="1"/>
</dbReference>
<dbReference type="InterPro" id="IPR050121">
    <property type="entry name" value="Cytochrome_P450_monoxygenase"/>
</dbReference>
<evidence type="ECO:0000313" key="6">
    <source>
        <dbReference type="Proteomes" id="UP000326268"/>
    </source>
</evidence>
<gene>
    <name evidence="5" type="ORF">BDV27DRAFT_160350</name>
</gene>
<dbReference type="GO" id="GO:0005506">
    <property type="term" value="F:iron ion binding"/>
    <property type="evidence" value="ECO:0007669"/>
    <property type="project" value="InterPro"/>
</dbReference>
<evidence type="ECO:0000313" key="5">
    <source>
        <dbReference type="EMBL" id="KAE8361794.1"/>
    </source>
</evidence>
<feature type="binding site" description="axial binding residue" evidence="4">
    <location>
        <position position="407"/>
    </location>
    <ligand>
        <name>heme</name>
        <dbReference type="ChEBI" id="CHEBI:30413"/>
    </ligand>
    <ligandPart>
        <name>Fe</name>
        <dbReference type="ChEBI" id="CHEBI:18248"/>
    </ligandPart>
</feature>
<name>A0A5N6ZW05_9EURO</name>
<keyword evidence="4" id="KW-0349">Heme</keyword>
<dbReference type="EMBL" id="ML737723">
    <property type="protein sequence ID" value="KAE8361794.1"/>
    <property type="molecule type" value="Genomic_DNA"/>
</dbReference>
<keyword evidence="3" id="KW-0503">Monooxygenase</keyword>
<dbReference type="GO" id="GO:0020037">
    <property type="term" value="F:heme binding"/>
    <property type="evidence" value="ECO:0007669"/>
    <property type="project" value="InterPro"/>
</dbReference>
<keyword evidence="6" id="KW-1185">Reference proteome</keyword>
<organism evidence="5 6">
    <name type="scientific">Aspergillus caelatus</name>
    <dbReference type="NCBI Taxonomy" id="61420"/>
    <lineage>
        <taxon>Eukaryota</taxon>
        <taxon>Fungi</taxon>
        <taxon>Dikarya</taxon>
        <taxon>Ascomycota</taxon>
        <taxon>Pezizomycotina</taxon>
        <taxon>Eurotiomycetes</taxon>
        <taxon>Eurotiomycetidae</taxon>
        <taxon>Eurotiales</taxon>
        <taxon>Aspergillaceae</taxon>
        <taxon>Aspergillus</taxon>
        <taxon>Aspergillus subgen. Circumdati</taxon>
    </lineage>
</organism>
<keyword evidence="4" id="KW-0479">Metal-binding</keyword>
<accession>A0A5N6ZW05</accession>
<comment type="cofactor">
    <cofactor evidence="4">
        <name>heme</name>
        <dbReference type="ChEBI" id="CHEBI:30413"/>
    </cofactor>
</comment>
<dbReference type="Gene3D" id="1.10.630.10">
    <property type="entry name" value="Cytochrome P450"/>
    <property type="match status" value="1"/>
</dbReference>
<keyword evidence="4" id="KW-0408">Iron</keyword>
<protein>
    <submittedName>
        <fullName evidence="5">Cytochrome P450</fullName>
    </submittedName>
</protein>
<comment type="similarity">
    <text evidence="1">Belongs to the cytochrome P450 family.</text>
</comment>
<evidence type="ECO:0000256" key="3">
    <source>
        <dbReference type="ARBA" id="ARBA00023033"/>
    </source>
</evidence>
<dbReference type="PRINTS" id="PR00463">
    <property type="entry name" value="EP450I"/>
</dbReference>
<proteinExistence type="inferred from homology"/>
<sequence>MFQSFREPIGEPLLEWSQSIPNDGLIHLHLSVGSHALLLTDPESLADVLIHHAYDYEKPGFLRRHLRHALGEGLVVERGEAHKKKRKLLMPAFQQQRLYNMNPIILSTADLLVKQLRATIPSIVSSELHSKNMVDIKPWMSRAALDIAGHFILSHDFRTIYENRAFYNAWHVIEKGSTLSQLIWQGFSPELIKRLCPTSQDKQIASAGIYIRDTVSRIVDERLEQYKRLDKLPGDVLSQMITTGEFTREECIEQAVFGIGAAFDTTANILSWALYHIAKHPQLQATLRAEVKRGYEMNVPSEDIHRSMSLLTAVILEASRLHPPIPVTVRKAVRDSSIKNQFVPAGTCIIISPYVANRSSKLWGIEAEQFSPERWLSGRIRDGPSDNIESPSSPYAYLTFLHGPRSCPGRSLAMMEMCIIISSIVTVFKLTAQQENEPETRGFLSASPKDGIHIGLSKLNEDIHI</sequence>
<evidence type="ECO:0000256" key="1">
    <source>
        <dbReference type="ARBA" id="ARBA00010617"/>
    </source>
</evidence>
<dbReference type="InterPro" id="IPR002401">
    <property type="entry name" value="Cyt_P450_E_grp-I"/>
</dbReference>
<dbReference type="PANTHER" id="PTHR24305">
    <property type="entry name" value="CYTOCHROME P450"/>
    <property type="match status" value="1"/>
</dbReference>
<dbReference type="RefSeq" id="XP_031924875.1">
    <property type="nucleotide sequence ID" value="XM_032073013.1"/>
</dbReference>